<name>A0A0F4PTN7_9GAMM</name>
<dbReference type="InterPro" id="IPR048342">
    <property type="entry name" value="DUF1285_C"/>
</dbReference>
<dbReference type="PIRSF" id="PIRSF029557">
    <property type="entry name" value="UCP029557"/>
    <property type="match status" value="1"/>
</dbReference>
<comment type="caution">
    <text evidence="3">The sequence shown here is derived from an EMBL/GenBank/DDBJ whole genome shotgun (WGS) entry which is preliminary data.</text>
</comment>
<sequence length="181" mass="20202">MSSNEQALAALSQQLEGQIAPLDQWSPQQCGTIDIHIVADGRWFHHGTEIKRARLVKLFASVLWREQGQYYLKTPVEQMAIRVDDAPLLIVDWRLATAQNAAHPAVICIDNIGREFVLGAQHPLLIHADPQGQKLPYLQLPYGVQAKLARTVYYAWAEQLAQPQGEEFIIYSAGESFSLGG</sequence>
<organism evidence="3 4">
    <name type="scientific">Pseudoalteromonas ruthenica</name>
    <dbReference type="NCBI Taxonomy" id="151081"/>
    <lineage>
        <taxon>Bacteria</taxon>
        <taxon>Pseudomonadati</taxon>
        <taxon>Pseudomonadota</taxon>
        <taxon>Gammaproteobacteria</taxon>
        <taxon>Alteromonadales</taxon>
        <taxon>Pseudoalteromonadaceae</taxon>
        <taxon>Pseudoalteromonas</taxon>
    </lineage>
</organism>
<feature type="domain" description="DUF1285" evidence="1">
    <location>
        <begin position="20"/>
        <end position="86"/>
    </location>
</feature>
<dbReference type="RefSeq" id="WP_045980446.1">
    <property type="nucleotide sequence ID" value="NZ_JXXY01000018.1"/>
</dbReference>
<dbReference type="GeneID" id="58229584"/>
<dbReference type="Gene3D" id="3.10.540.10">
    <property type="entry name" value="duf1285 like domain"/>
    <property type="match status" value="1"/>
</dbReference>
<reference evidence="3 4" key="1">
    <citation type="journal article" date="2015" name="BMC Genomics">
        <title>Genome mining reveals unlocked bioactive potential of marine Gram-negative bacteria.</title>
        <authorList>
            <person name="Machado H."/>
            <person name="Sonnenschein E.C."/>
            <person name="Melchiorsen J."/>
            <person name="Gram L."/>
        </authorList>
    </citation>
    <scope>NUCLEOTIDE SEQUENCE [LARGE SCALE GENOMIC DNA]</scope>
    <source>
        <strain evidence="3 4">S3137</strain>
    </source>
</reference>
<dbReference type="Gene3D" id="2.30.270.10">
    <property type="entry name" value="duf1285 protein"/>
    <property type="match status" value="1"/>
</dbReference>
<dbReference type="InterPro" id="IPR023361">
    <property type="entry name" value="DUF1285_beta_roll_sf"/>
</dbReference>
<gene>
    <name evidence="3" type="ORF">TW72_13875</name>
</gene>
<dbReference type="InterPro" id="IPR048341">
    <property type="entry name" value="DUF1285_N"/>
</dbReference>
<dbReference type="Proteomes" id="UP000033664">
    <property type="component" value="Unassembled WGS sequence"/>
</dbReference>
<protein>
    <recommendedName>
        <fullName evidence="5">DUF1285 domain-containing protein</fullName>
    </recommendedName>
</protein>
<dbReference type="eggNOG" id="COG3816">
    <property type="taxonomic scope" value="Bacteria"/>
</dbReference>
<dbReference type="AlphaFoldDB" id="A0A0F4PTN7"/>
<dbReference type="EMBL" id="JXXZ01000010">
    <property type="protein sequence ID" value="KJY98797.1"/>
    <property type="molecule type" value="Genomic_DNA"/>
</dbReference>
<feature type="domain" description="DUF1285" evidence="2">
    <location>
        <begin position="87"/>
        <end position="179"/>
    </location>
</feature>
<evidence type="ECO:0000313" key="3">
    <source>
        <dbReference type="EMBL" id="KJY98797.1"/>
    </source>
</evidence>
<dbReference type="InterPro" id="IPR010707">
    <property type="entry name" value="DUF1285"/>
</dbReference>
<dbReference type="Pfam" id="PF06938">
    <property type="entry name" value="DUF1285_N"/>
    <property type="match status" value="1"/>
</dbReference>
<evidence type="ECO:0008006" key="5">
    <source>
        <dbReference type="Google" id="ProtNLM"/>
    </source>
</evidence>
<evidence type="ECO:0000313" key="4">
    <source>
        <dbReference type="Proteomes" id="UP000033664"/>
    </source>
</evidence>
<dbReference type="OrthoDB" id="3078366at2"/>
<keyword evidence="4" id="KW-1185">Reference proteome</keyword>
<evidence type="ECO:0000259" key="2">
    <source>
        <dbReference type="Pfam" id="PF21028"/>
    </source>
</evidence>
<accession>A0A0F4PTN7</accession>
<dbReference type="Pfam" id="PF21028">
    <property type="entry name" value="DUF1285_C"/>
    <property type="match status" value="1"/>
</dbReference>
<proteinExistence type="predicted"/>
<evidence type="ECO:0000259" key="1">
    <source>
        <dbReference type="Pfam" id="PF06938"/>
    </source>
</evidence>